<dbReference type="InterPro" id="IPR010839">
    <property type="entry name" value="AtuA_N"/>
</dbReference>
<keyword evidence="4" id="KW-1185">Reference proteome</keyword>
<dbReference type="Pfam" id="PF07287">
    <property type="entry name" value="AtuA"/>
    <property type="match status" value="1"/>
</dbReference>
<reference evidence="4" key="1">
    <citation type="journal article" date="2014" name="Genome Announc.">
        <title>Genome sequence and annotation of Acremonium chrysogenum, producer of the beta-lactam antibiotic cephalosporin C.</title>
        <authorList>
            <person name="Terfehr D."/>
            <person name="Dahlmann T.A."/>
            <person name="Specht T."/>
            <person name="Zadra I."/>
            <person name="Kuernsteiner H."/>
            <person name="Kueck U."/>
        </authorList>
    </citation>
    <scope>NUCLEOTIDE SEQUENCE [LARGE SCALE GENOMIC DNA]</scope>
    <source>
        <strain evidence="4">ATCC 11550 / CBS 779.69 / DSM 880 / IAM 14645 / JCM 23072 / IMI 49137</strain>
    </source>
</reference>
<dbReference type="InterPro" id="IPR056362">
    <property type="entry name" value="AtuA-like_ferredoxin_dom"/>
</dbReference>
<gene>
    <name evidence="3" type="ORF">ACRE_047520</name>
</gene>
<proteinExistence type="predicted"/>
<evidence type="ECO:0000259" key="2">
    <source>
        <dbReference type="Pfam" id="PF23544"/>
    </source>
</evidence>
<feature type="domain" description="AtuA-like ferredoxin-fold" evidence="2">
    <location>
        <begin position="474"/>
        <end position="564"/>
    </location>
</feature>
<protein>
    <recommendedName>
        <fullName evidence="5">DUF1446-domain-containing protein</fullName>
    </recommendedName>
</protein>
<dbReference type="PANTHER" id="PTHR47585:SF2">
    <property type="entry name" value="DUF1446 DOMAIN PROTEIN (AFU_ORTHOLOGUE AFUA_6G11420)"/>
    <property type="match status" value="1"/>
</dbReference>
<organism evidence="3 4">
    <name type="scientific">Hapsidospora chrysogenum (strain ATCC 11550 / CBS 779.69 / DSM 880 / IAM 14645 / JCM 23072 / IMI 49137)</name>
    <name type="common">Acremonium chrysogenum</name>
    <dbReference type="NCBI Taxonomy" id="857340"/>
    <lineage>
        <taxon>Eukaryota</taxon>
        <taxon>Fungi</taxon>
        <taxon>Dikarya</taxon>
        <taxon>Ascomycota</taxon>
        <taxon>Pezizomycotina</taxon>
        <taxon>Sordariomycetes</taxon>
        <taxon>Hypocreomycetidae</taxon>
        <taxon>Hypocreales</taxon>
        <taxon>Bionectriaceae</taxon>
        <taxon>Hapsidospora</taxon>
    </lineage>
</organism>
<accession>A0A086T500</accession>
<sequence>MAMHGINKWKKLQNPDEASGPCYDPYFLGTVGPALPLLQEKGIKLAVNAGASEPGVLAAEIAERVKSLGLTLKVAYIEGDECIDQINELRKKGDPLRNLDTGKALDEWGFEPVYAQCYLGSFGIAEALKRGADIVIAGRVADAAPIVGAAIWWHGWDRSNLDQLAGALMAGHIIECSAYATGGYYAGFKDLMDNCENLGFPIAAIEASGETEFTKGAGPGGEMSVGTATSQLLYEIQGPYYFNSDVVADIEGLKMTQVGKDLVRMTGVKGLPPPPTTKVGLTSEPGKLWQAEFHFFLVGIDIEEKAEWTERQIRYAMRDHIHKFTCLKFQLVGSAKPDADNQNAATVDFRVFAQTRDPSIVGAGGGPAGAGLGTMTTDTFVRWCLENFLQSCPGTTVEVDTRQSMARPMLEYWPTLMPQDAFQERTILQWSGERIDIPGPTETKVYGPQKSYETANPVDLSSFGPTTRGPLGWVVLGRSGDKASDADTGFFVRHDDEWDWLRSLLSTETFIKLLGKEYTGNRIDRCELPGVKAVHFLLKDHLDRGSITSSSMDPFGKNLCEYIRGRYVDIPNKFLERGRV</sequence>
<feature type="domain" description="Acyclic terpene utilisation N-terminal" evidence="1">
    <location>
        <begin position="18"/>
        <end position="425"/>
    </location>
</feature>
<dbReference type="EMBL" id="JPKY01000048">
    <property type="protein sequence ID" value="KFH44432.1"/>
    <property type="molecule type" value="Genomic_DNA"/>
</dbReference>
<dbReference type="HOGENOM" id="CLU_012617_0_1_1"/>
<dbReference type="Pfam" id="PF23544">
    <property type="entry name" value="AtuA_ferredoxin"/>
    <property type="match status" value="1"/>
</dbReference>
<dbReference type="Proteomes" id="UP000029964">
    <property type="component" value="Unassembled WGS sequence"/>
</dbReference>
<evidence type="ECO:0000313" key="4">
    <source>
        <dbReference type="Proteomes" id="UP000029964"/>
    </source>
</evidence>
<dbReference type="PANTHER" id="PTHR47585">
    <property type="match status" value="1"/>
</dbReference>
<comment type="caution">
    <text evidence="3">The sequence shown here is derived from an EMBL/GenBank/DDBJ whole genome shotgun (WGS) entry which is preliminary data.</text>
</comment>
<dbReference type="OrthoDB" id="10265871at2759"/>
<name>A0A086T500_HAPC1</name>
<dbReference type="AlphaFoldDB" id="A0A086T500"/>
<evidence type="ECO:0000259" key="1">
    <source>
        <dbReference type="Pfam" id="PF07287"/>
    </source>
</evidence>
<evidence type="ECO:0000313" key="3">
    <source>
        <dbReference type="EMBL" id="KFH44432.1"/>
    </source>
</evidence>
<evidence type="ECO:0008006" key="5">
    <source>
        <dbReference type="Google" id="ProtNLM"/>
    </source>
</evidence>